<keyword evidence="7" id="KW-0325">Glycoprotein</keyword>
<dbReference type="GO" id="GO:0004674">
    <property type="term" value="F:protein serine/threonine kinase activity"/>
    <property type="evidence" value="ECO:0007669"/>
    <property type="project" value="UniProtKB-KW"/>
</dbReference>
<evidence type="ECO:0000256" key="3">
    <source>
        <dbReference type="ARBA" id="ARBA00022692"/>
    </source>
</evidence>
<feature type="compositionally biased region" description="Polar residues" evidence="8">
    <location>
        <begin position="140"/>
        <end position="154"/>
    </location>
</feature>
<reference evidence="10 11" key="1">
    <citation type="submission" date="2024-04" db="EMBL/GenBank/DDBJ databases">
        <authorList>
            <person name="Fracassetti M."/>
        </authorList>
    </citation>
    <scope>NUCLEOTIDE SEQUENCE [LARGE SCALE GENOMIC DNA]</scope>
</reference>
<evidence type="ECO:0000256" key="7">
    <source>
        <dbReference type="ARBA" id="ARBA00023180"/>
    </source>
</evidence>
<dbReference type="InterPro" id="IPR001245">
    <property type="entry name" value="Ser-Thr/Tyr_kinase_cat_dom"/>
</dbReference>
<proteinExistence type="predicted"/>
<sequence>MAPELFYKNIVGVSYKADVYSFGMLLLEMVGKRRNLNTAATDQSSAYFPSWVHNEVSTPGAPVAVGDVTEEEDNIAKKMVMVGLWCIQTNPAHRPPMNRVVEMLEDDVETLQLPPKPVLYAGETVRTNDEGSSSSYVSSEYTQSNISSQCDDEC</sequence>
<evidence type="ECO:0000256" key="4">
    <source>
        <dbReference type="ARBA" id="ARBA00022729"/>
    </source>
</evidence>
<evidence type="ECO:0000256" key="5">
    <source>
        <dbReference type="ARBA" id="ARBA00022989"/>
    </source>
</evidence>
<dbReference type="AlphaFoldDB" id="A0AAV2D483"/>
<protein>
    <recommendedName>
        <fullName evidence="9">Protein kinase domain-containing protein</fullName>
    </recommendedName>
</protein>
<keyword evidence="2" id="KW-0808">Transferase</keyword>
<dbReference type="GO" id="GO:0005524">
    <property type="term" value="F:ATP binding"/>
    <property type="evidence" value="ECO:0007669"/>
    <property type="project" value="InterPro"/>
</dbReference>
<dbReference type="Pfam" id="PF07714">
    <property type="entry name" value="PK_Tyr_Ser-Thr"/>
    <property type="match status" value="1"/>
</dbReference>
<dbReference type="Proteomes" id="UP001497516">
    <property type="component" value="Chromosome 2"/>
</dbReference>
<evidence type="ECO:0000259" key="9">
    <source>
        <dbReference type="PROSITE" id="PS50011"/>
    </source>
</evidence>
<organism evidence="10 11">
    <name type="scientific">Linum trigynum</name>
    <dbReference type="NCBI Taxonomy" id="586398"/>
    <lineage>
        <taxon>Eukaryota</taxon>
        <taxon>Viridiplantae</taxon>
        <taxon>Streptophyta</taxon>
        <taxon>Embryophyta</taxon>
        <taxon>Tracheophyta</taxon>
        <taxon>Spermatophyta</taxon>
        <taxon>Magnoliopsida</taxon>
        <taxon>eudicotyledons</taxon>
        <taxon>Gunneridae</taxon>
        <taxon>Pentapetalae</taxon>
        <taxon>rosids</taxon>
        <taxon>fabids</taxon>
        <taxon>Malpighiales</taxon>
        <taxon>Linaceae</taxon>
        <taxon>Linum</taxon>
    </lineage>
</organism>
<keyword evidence="2" id="KW-0723">Serine/threonine-protein kinase</keyword>
<dbReference type="SUPFAM" id="SSF56112">
    <property type="entry name" value="Protein kinase-like (PK-like)"/>
    <property type="match status" value="1"/>
</dbReference>
<feature type="domain" description="Protein kinase" evidence="9">
    <location>
        <begin position="1"/>
        <end position="111"/>
    </location>
</feature>
<dbReference type="InterPro" id="IPR045874">
    <property type="entry name" value="LRK10/LRL21-25-like"/>
</dbReference>
<accession>A0AAV2D483</accession>
<keyword evidence="5" id="KW-1133">Transmembrane helix</keyword>
<dbReference type="Gene3D" id="1.10.510.10">
    <property type="entry name" value="Transferase(Phosphotransferase) domain 1"/>
    <property type="match status" value="1"/>
</dbReference>
<evidence type="ECO:0000256" key="8">
    <source>
        <dbReference type="SAM" id="MobiDB-lite"/>
    </source>
</evidence>
<feature type="region of interest" description="Disordered" evidence="8">
    <location>
        <begin position="126"/>
        <end position="154"/>
    </location>
</feature>
<dbReference type="PROSITE" id="PS50011">
    <property type="entry name" value="PROTEIN_KINASE_DOM"/>
    <property type="match status" value="1"/>
</dbReference>
<name>A0AAV2D483_9ROSI</name>
<comment type="subcellular location">
    <subcellularLocation>
        <location evidence="1">Membrane</location>
        <topology evidence="1">Single-pass type I membrane protein</topology>
    </subcellularLocation>
</comment>
<gene>
    <name evidence="10" type="ORF">LTRI10_LOCUS10445</name>
</gene>
<dbReference type="GO" id="GO:0016020">
    <property type="term" value="C:membrane"/>
    <property type="evidence" value="ECO:0007669"/>
    <property type="project" value="UniProtKB-SubCell"/>
</dbReference>
<dbReference type="InterPro" id="IPR011009">
    <property type="entry name" value="Kinase-like_dom_sf"/>
</dbReference>
<evidence type="ECO:0000313" key="11">
    <source>
        <dbReference type="Proteomes" id="UP001497516"/>
    </source>
</evidence>
<dbReference type="InterPro" id="IPR000719">
    <property type="entry name" value="Prot_kinase_dom"/>
</dbReference>
<keyword evidence="6" id="KW-0472">Membrane</keyword>
<keyword evidence="3" id="KW-0812">Transmembrane</keyword>
<evidence type="ECO:0000313" key="10">
    <source>
        <dbReference type="EMBL" id="CAL1366026.1"/>
    </source>
</evidence>
<evidence type="ECO:0000256" key="2">
    <source>
        <dbReference type="ARBA" id="ARBA00022527"/>
    </source>
</evidence>
<keyword evidence="11" id="KW-1185">Reference proteome</keyword>
<keyword evidence="2" id="KW-0418">Kinase</keyword>
<evidence type="ECO:0000256" key="6">
    <source>
        <dbReference type="ARBA" id="ARBA00023136"/>
    </source>
</evidence>
<dbReference type="PANTHER" id="PTHR27009">
    <property type="entry name" value="RUST RESISTANCE KINASE LR10-RELATED"/>
    <property type="match status" value="1"/>
</dbReference>
<keyword evidence="4" id="KW-0732">Signal</keyword>
<dbReference type="EMBL" id="OZ034815">
    <property type="protein sequence ID" value="CAL1366026.1"/>
    <property type="molecule type" value="Genomic_DNA"/>
</dbReference>
<evidence type="ECO:0000256" key="1">
    <source>
        <dbReference type="ARBA" id="ARBA00004479"/>
    </source>
</evidence>